<dbReference type="Proteomes" id="UP000019050">
    <property type="component" value="Unassembled WGS sequence"/>
</dbReference>
<gene>
    <name evidence="1" type="ORF">GCWU000182_001400</name>
</gene>
<protein>
    <submittedName>
        <fullName evidence="1">Uncharacterized protein</fullName>
    </submittedName>
</protein>
<dbReference type="AlphaFoldDB" id="W1Q5T3"/>
<organism evidence="1 2">
    <name type="scientific">Abiotrophia defectiva ATCC 49176</name>
    <dbReference type="NCBI Taxonomy" id="592010"/>
    <lineage>
        <taxon>Bacteria</taxon>
        <taxon>Bacillati</taxon>
        <taxon>Bacillota</taxon>
        <taxon>Bacilli</taxon>
        <taxon>Lactobacillales</taxon>
        <taxon>Aerococcaceae</taxon>
        <taxon>Abiotrophia</taxon>
    </lineage>
</organism>
<keyword evidence="2" id="KW-1185">Reference proteome</keyword>
<dbReference type="HOGENOM" id="CLU_2839583_0_0_9"/>
<evidence type="ECO:0000313" key="2">
    <source>
        <dbReference type="Proteomes" id="UP000019050"/>
    </source>
</evidence>
<dbReference type="STRING" id="592010.GCWU000182_001400"/>
<comment type="caution">
    <text evidence="1">The sequence shown here is derived from an EMBL/GenBank/DDBJ whole genome shotgun (WGS) entry which is preliminary data.</text>
</comment>
<evidence type="ECO:0000313" key="1">
    <source>
        <dbReference type="EMBL" id="ESK65239.1"/>
    </source>
</evidence>
<reference evidence="1" key="1">
    <citation type="submission" date="2013-06" db="EMBL/GenBank/DDBJ databases">
        <authorList>
            <person name="Weinstock G."/>
            <person name="Sodergren E."/>
            <person name="Clifton S."/>
            <person name="Fulton L."/>
            <person name="Fulton B."/>
            <person name="Courtney L."/>
            <person name="Fronick C."/>
            <person name="Harrison M."/>
            <person name="Strong C."/>
            <person name="Farmer C."/>
            <person name="Delahaunty K."/>
            <person name="Markovic C."/>
            <person name="Hall O."/>
            <person name="Minx P."/>
            <person name="Tomlinson C."/>
            <person name="Mitreva M."/>
            <person name="Nelson J."/>
            <person name="Hou S."/>
            <person name="Wollam A."/>
            <person name="Pepin K.H."/>
            <person name="Johnson M."/>
            <person name="Bhonagiri V."/>
            <person name="Nash W.E."/>
            <person name="Warren W."/>
            <person name="Chinwalla A."/>
            <person name="Mardis E.R."/>
            <person name="Wilson R.K."/>
        </authorList>
    </citation>
    <scope>NUCLEOTIDE SEQUENCE [LARGE SCALE GENOMIC DNA]</scope>
    <source>
        <strain evidence="1">ATCC 49176</strain>
    </source>
</reference>
<dbReference type="EMBL" id="ACIN03000013">
    <property type="protein sequence ID" value="ESK65239.1"/>
    <property type="molecule type" value="Genomic_DNA"/>
</dbReference>
<proteinExistence type="predicted"/>
<accession>W1Q5T3</accession>
<sequence length="65" mass="7020">MGHRKAGACQPMMAPVKTANKEHLGPKLLGEDFNQAIMFAVRALEEDNALKSFIHAPSSLLNSSV</sequence>
<name>W1Q5T3_ABIDE</name>